<evidence type="ECO:0000313" key="12">
    <source>
        <dbReference type="EMBL" id="ADL07728.1"/>
    </source>
</evidence>
<evidence type="ECO:0000256" key="2">
    <source>
        <dbReference type="ARBA" id="ARBA00003215"/>
    </source>
</evidence>
<comment type="catalytic activity">
    <reaction evidence="1">
        <text>inosine + phosphate = alpha-D-ribose 1-phosphate + hypoxanthine</text>
        <dbReference type="Rhea" id="RHEA:27646"/>
        <dbReference type="ChEBI" id="CHEBI:17368"/>
        <dbReference type="ChEBI" id="CHEBI:17596"/>
        <dbReference type="ChEBI" id="CHEBI:43474"/>
        <dbReference type="ChEBI" id="CHEBI:57720"/>
        <dbReference type="EC" id="2.4.2.1"/>
    </reaction>
    <physiologicalReaction direction="left-to-right" evidence="1">
        <dbReference type="Rhea" id="RHEA:27647"/>
    </physiologicalReaction>
</comment>
<dbReference type="CDD" id="cd16833">
    <property type="entry name" value="YfiH"/>
    <property type="match status" value="1"/>
</dbReference>
<comment type="catalytic activity">
    <reaction evidence="10">
        <text>S-methyl-5'-thioadenosine + phosphate = 5-(methylsulfanyl)-alpha-D-ribose 1-phosphate + adenine</text>
        <dbReference type="Rhea" id="RHEA:11852"/>
        <dbReference type="ChEBI" id="CHEBI:16708"/>
        <dbReference type="ChEBI" id="CHEBI:17509"/>
        <dbReference type="ChEBI" id="CHEBI:43474"/>
        <dbReference type="ChEBI" id="CHEBI:58533"/>
        <dbReference type="EC" id="2.4.2.28"/>
    </reaction>
    <physiologicalReaction direction="left-to-right" evidence="10">
        <dbReference type="Rhea" id="RHEA:11853"/>
    </physiologicalReaction>
</comment>
<evidence type="ECO:0000256" key="9">
    <source>
        <dbReference type="ARBA" id="ARBA00048968"/>
    </source>
</evidence>
<dbReference type="STRING" id="555079.Toce_0966"/>
<dbReference type="InterPro" id="IPR003730">
    <property type="entry name" value="Cu_polyphenol_OxRdtase"/>
</dbReference>
<dbReference type="NCBIfam" id="TIGR00726">
    <property type="entry name" value="peptidoglycan editing factor PgeF"/>
    <property type="match status" value="1"/>
</dbReference>
<evidence type="ECO:0000256" key="11">
    <source>
        <dbReference type="RuleBase" id="RU361274"/>
    </source>
</evidence>
<protein>
    <recommendedName>
        <fullName evidence="11">Purine nucleoside phosphorylase</fullName>
    </recommendedName>
</protein>
<dbReference type="Proteomes" id="UP000000272">
    <property type="component" value="Chromosome"/>
</dbReference>
<reference evidence="12 13" key="1">
    <citation type="journal article" date="2010" name="Stand. Genomic Sci.">
        <title>Complete genome sequence of Thermosediminibacter oceani type strain (JW/IW-1228P).</title>
        <authorList>
            <person name="Pitluck S."/>
            <person name="Yasawong M."/>
            <person name="Munk C."/>
            <person name="Nolan M."/>
            <person name="Lapidus A."/>
            <person name="Lucas S."/>
            <person name="Glavina Del Rio T."/>
            <person name="Tice H."/>
            <person name="Cheng J.F."/>
            <person name="Bruce D."/>
            <person name="Detter C."/>
            <person name="Tapia R."/>
            <person name="Han C."/>
            <person name="Goodwin L."/>
            <person name="Liolios K."/>
            <person name="Ivanova N."/>
            <person name="Mavromatis K."/>
            <person name="Mikhailova N."/>
            <person name="Pati A."/>
            <person name="Chen A."/>
            <person name="Palaniappan K."/>
            <person name="Land M."/>
            <person name="Hauser L."/>
            <person name="Chang Y.J."/>
            <person name="Jeffries C.D."/>
            <person name="Rohde M."/>
            <person name="Spring S."/>
            <person name="Sikorski J."/>
            <person name="Goker M."/>
            <person name="Woyke T."/>
            <person name="Bristow J."/>
            <person name="Eisen J.A."/>
            <person name="Markowitz V."/>
            <person name="Hugenholtz P."/>
            <person name="Kyrpides N.C."/>
            <person name="Klenk H.P."/>
        </authorList>
    </citation>
    <scope>NUCLEOTIDE SEQUENCE [LARGE SCALE GENOMIC DNA]</scope>
    <source>
        <strain evidence="13">ATCC BAA-1034 / DSM 16646 / JW/IW-1228P</strain>
    </source>
</reference>
<dbReference type="Pfam" id="PF02578">
    <property type="entry name" value="Cu-oxidase_4"/>
    <property type="match status" value="1"/>
</dbReference>
<keyword evidence="13" id="KW-1185">Reference proteome</keyword>
<evidence type="ECO:0000256" key="6">
    <source>
        <dbReference type="ARBA" id="ARBA00022801"/>
    </source>
</evidence>
<evidence type="ECO:0000256" key="10">
    <source>
        <dbReference type="ARBA" id="ARBA00049893"/>
    </source>
</evidence>
<evidence type="ECO:0000256" key="3">
    <source>
        <dbReference type="ARBA" id="ARBA00007353"/>
    </source>
</evidence>
<dbReference type="SUPFAM" id="SSF64438">
    <property type="entry name" value="CNF1/YfiH-like putative cysteine hydrolases"/>
    <property type="match status" value="1"/>
</dbReference>
<dbReference type="PANTHER" id="PTHR30616">
    <property type="entry name" value="UNCHARACTERIZED PROTEIN YFIH"/>
    <property type="match status" value="1"/>
</dbReference>
<sequence length="274" mass="30451">MQMGFELRQKGNVKFLIIPSFEATGLVRHAFSTRIGGYSTGHCEALNLGFSKGDDKDTVLKNYRTFCDATGINVENLVASHQVHGNDVYVAGEKDRGKGIVKESDIREKDALITKERNVALITYYADCVPLFFLDTATPAVGLAHAGWRGTVKKIGAKTVEKMREEFGTSVENLIVGIGPCIAGSCYEVDEPVIEKFKEAFEYWEELVEYKGNGRWLLDLVKANKRQLMDAGVKAENITLSGYCTHCRPDLFYSYRRDKGKTGSLAAVIELIET</sequence>
<dbReference type="OrthoDB" id="4279at2"/>
<dbReference type="HOGENOM" id="CLU_065784_0_0_9"/>
<dbReference type="InterPro" id="IPR011324">
    <property type="entry name" value="Cytotoxic_necrot_fac-like_cat"/>
</dbReference>
<evidence type="ECO:0000313" key="13">
    <source>
        <dbReference type="Proteomes" id="UP000000272"/>
    </source>
</evidence>
<dbReference type="Gene3D" id="3.60.140.10">
    <property type="entry name" value="CNF1/YfiH-like putative cysteine hydrolases"/>
    <property type="match status" value="1"/>
</dbReference>
<name>D9S2V1_THEOJ</name>
<keyword evidence="4" id="KW-0808">Transferase</keyword>
<comment type="catalytic activity">
    <reaction evidence="9">
        <text>adenosine + phosphate = alpha-D-ribose 1-phosphate + adenine</text>
        <dbReference type="Rhea" id="RHEA:27642"/>
        <dbReference type="ChEBI" id="CHEBI:16335"/>
        <dbReference type="ChEBI" id="CHEBI:16708"/>
        <dbReference type="ChEBI" id="CHEBI:43474"/>
        <dbReference type="ChEBI" id="CHEBI:57720"/>
        <dbReference type="EC" id="2.4.2.1"/>
    </reaction>
    <physiologicalReaction direction="left-to-right" evidence="9">
        <dbReference type="Rhea" id="RHEA:27643"/>
    </physiologicalReaction>
</comment>
<keyword evidence="6" id="KW-0378">Hydrolase</keyword>
<evidence type="ECO:0000256" key="8">
    <source>
        <dbReference type="ARBA" id="ARBA00047989"/>
    </source>
</evidence>
<dbReference type="EMBL" id="CP002131">
    <property type="protein sequence ID" value="ADL07728.1"/>
    <property type="molecule type" value="Genomic_DNA"/>
</dbReference>
<dbReference type="AlphaFoldDB" id="D9S2V1"/>
<dbReference type="eggNOG" id="COG1496">
    <property type="taxonomic scope" value="Bacteria"/>
</dbReference>
<gene>
    <name evidence="12" type="ordered locus">Toce_0966</name>
</gene>
<dbReference type="GO" id="GO:0017061">
    <property type="term" value="F:S-methyl-5-thioadenosine phosphorylase activity"/>
    <property type="evidence" value="ECO:0007669"/>
    <property type="project" value="UniProtKB-EC"/>
</dbReference>
<keyword evidence="7" id="KW-0862">Zinc</keyword>
<dbReference type="GO" id="GO:0005507">
    <property type="term" value="F:copper ion binding"/>
    <property type="evidence" value="ECO:0007669"/>
    <property type="project" value="TreeGrafter"/>
</dbReference>
<comment type="catalytic activity">
    <reaction evidence="8">
        <text>adenosine + H2O + H(+) = inosine + NH4(+)</text>
        <dbReference type="Rhea" id="RHEA:24408"/>
        <dbReference type="ChEBI" id="CHEBI:15377"/>
        <dbReference type="ChEBI" id="CHEBI:15378"/>
        <dbReference type="ChEBI" id="CHEBI:16335"/>
        <dbReference type="ChEBI" id="CHEBI:17596"/>
        <dbReference type="ChEBI" id="CHEBI:28938"/>
        <dbReference type="EC" id="3.5.4.4"/>
    </reaction>
    <physiologicalReaction direction="left-to-right" evidence="8">
        <dbReference type="Rhea" id="RHEA:24409"/>
    </physiologicalReaction>
</comment>
<evidence type="ECO:0000256" key="5">
    <source>
        <dbReference type="ARBA" id="ARBA00022723"/>
    </source>
</evidence>
<accession>D9S2V1</accession>
<evidence type="ECO:0000256" key="1">
    <source>
        <dbReference type="ARBA" id="ARBA00000553"/>
    </source>
</evidence>
<proteinExistence type="inferred from homology"/>
<dbReference type="KEGG" id="toc:Toce_0966"/>
<dbReference type="InterPro" id="IPR038371">
    <property type="entry name" value="Cu_polyphenol_OxRdtase_sf"/>
</dbReference>
<evidence type="ECO:0000256" key="7">
    <source>
        <dbReference type="ARBA" id="ARBA00022833"/>
    </source>
</evidence>
<keyword evidence="5" id="KW-0479">Metal-binding</keyword>
<dbReference type="PANTHER" id="PTHR30616:SF2">
    <property type="entry name" value="PURINE NUCLEOSIDE PHOSPHORYLASE LACC1"/>
    <property type="match status" value="1"/>
</dbReference>
<organism evidence="12 13">
    <name type="scientific">Thermosediminibacter oceani (strain ATCC BAA-1034 / DSM 16646 / JW/IW-1228P)</name>
    <dbReference type="NCBI Taxonomy" id="555079"/>
    <lineage>
        <taxon>Bacteria</taxon>
        <taxon>Bacillati</taxon>
        <taxon>Bacillota</taxon>
        <taxon>Clostridia</taxon>
        <taxon>Thermosediminibacterales</taxon>
        <taxon>Thermosediminibacteraceae</taxon>
        <taxon>Thermosediminibacter</taxon>
    </lineage>
</organism>
<comment type="function">
    <text evidence="2">Purine nucleoside enzyme that catalyzes the phosphorolysis of adenosine and inosine nucleosides, yielding D-ribose 1-phosphate and the respective free bases, adenine and hypoxanthine. Also catalyzes the phosphorolysis of S-methyl-5'-thioadenosine into adenine and S-methyl-5-thio-alpha-D-ribose 1-phosphate. Also has adenosine deaminase activity.</text>
</comment>
<comment type="similarity">
    <text evidence="3 11">Belongs to the purine nucleoside phosphorylase YfiH/LACC1 family.</text>
</comment>
<dbReference type="GO" id="GO:0016787">
    <property type="term" value="F:hydrolase activity"/>
    <property type="evidence" value="ECO:0007669"/>
    <property type="project" value="UniProtKB-KW"/>
</dbReference>
<evidence type="ECO:0000256" key="4">
    <source>
        <dbReference type="ARBA" id="ARBA00022679"/>
    </source>
</evidence>